<feature type="transmembrane region" description="Helical" evidence="1">
    <location>
        <begin position="6"/>
        <end position="26"/>
    </location>
</feature>
<evidence type="ECO:0000313" key="2">
    <source>
        <dbReference type="EMBL" id="TCJ16937.1"/>
    </source>
</evidence>
<gene>
    <name evidence="2" type="ORF">E0L93_09595</name>
</gene>
<dbReference type="RefSeq" id="WP_132691269.1">
    <property type="nucleotide sequence ID" value="NZ_SKBU01000015.1"/>
</dbReference>
<proteinExistence type="predicted"/>
<name>A0A4R1BIA7_9ACTN</name>
<feature type="transmembrane region" description="Helical" evidence="1">
    <location>
        <begin position="58"/>
        <end position="78"/>
    </location>
</feature>
<evidence type="ECO:0000256" key="1">
    <source>
        <dbReference type="SAM" id="Phobius"/>
    </source>
</evidence>
<evidence type="ECO:0000313" key="3">
    <source>
        <dbReference type="Proteomes" id="UP000295244"/>
    </source>
</evidence>
<dbReference type="Proteomes" id="UP000295244">
    <property type="component" value="Unassembled WGS sequence"/>
</dbReference>
<dbReference type="AlphaFoldDB" id="A0A4R1BIA7"/>
<sequence length="80" mass="8434">MGLLRTILTLIALVVLAHVALVFLGFGPENHEVVAAVFGLGELFEAPIQLVLPDRGFYVTALAAAAAYLILAFLLGVLES</sequence>
<comment type="caution">
    <text evidence="2">The sequence shown here is derived from an EMBL/GenBank/DDBJ whole genome shotgun (WGS) entry which is preliminary data.</text>
</comment>
<dbReference type="EMBL" id="SKBU01000015">
    <property type="protein sequence ID" value="TCJ16937.1"/>
    <property type="molecule type" value="Genomic_DNA"/>
</dbReference>
<accession>A0A4R1BIA7</accession>
<reference evidence="2 3" key="1">
    <citation type="submission" date="2019-03" db="EMBL/GenBank/DDBJ databases">
        <title>Whole genome sequence of a novel Rubrobacter taiwanensis strain, isolated from Yellowstone National Park.</title>
        <authorList>
            <person name="Freed S."/>
            <person name="Ramaley R.F."/>
            <person name="Kyndt J.A."/>
        </authorList>
    </citation>
    <scope>NUCLEOTIDE SEQUENCE [LARGE SCALE GENOMIC DNA]</scope>
    <source>
        <strain evidence="2 3">Yellowstone</strain>
    </source>
</reference>
<keyword evidence="1" id="KW-1133">Transmembrane helix</keyword>
<organism evidence="2 3">
    <name type="scientific">Rubrobacter taiwanensis</name>
    <dbReference type="NCBI Taxonomy" id="185139"/>
    <lineage>
        <taxon>Bacteria</taxon>
        <taxon>Bacillati</taxon>
        <taxon>Actinomycetota</taxon>
        <taxon>Rubrobacteria</taxon>
        <taxon>Rubrobacterales</taxon>
        <taxon>Rubrobacteraceae</taxon>
        <taxon>Rubrobacter</taxon>
    </lineage>
</organism>
<keyword evidence="1" id="KW-0812">Transmembrane</keyword>
<protein>
    <submittedName>
        <fullName evidence="2">Uncharacterized protein</fullName>
    </submittedName>
</protein>
<keyword evidence="3" id="KW-1185">Reference proteome</keyword>
<keyword evidence="1" id="KW-0472">Membrane</keyword>